<keyword evidence="2" id="KW-1185">Reference proteome</keyword>
<dbReference type="Pfam" id="PF07722">
    <property type="entry name" value="Peptidase_C26"/>
    <property type="match status" value="1"/>
</dbReference>
<keyword evidence="1" id="KW-0378">Hydrolase</keyword>
<dbReference type="OrthoDB" id="9813383at2"/>
<dbReference type="AlphaFoldDB" id="A0A4Q7IYC3"/>
<protein>
    <submittedName>
        <fullName evidence="1">Gamma-glutamyl-gamma-aminobutyrate hydrolase family protein</fullName>
    </submittedName>
</protein>
<dbReference type="InterPro" id="IPR029062">
    <property type="entry name" value="Class_I_gatase-like"/>
</dbReference>
<accession>A0A4Q7IYC3</accession>
<dbReference type="PANTHER" id="PTHR43235">
    <property type="entry name" value="GLUTAMINE AMIDOTRANSFERASE PB2B2.05-RELATED"/>
    <property type="match status" value="1"/>
</dbReference>
<dbReference type="CDD" id="cd01745">
    <property type="entry name" value="GATase1_2"/>
    <property type="match status" value="1"/>
</dbReference>
<sequence>MGSNVSDVPVIGLTTYSEVAGFGVWTTPAAVLHRSYVDIVGRAGGLPVLLPPVEAGHAELVSRVDGLVLTGGADVDPARYGQQAHSSVVSRPDRDVSEFALLDAALERGMPVLGVCRGMQVLNVALGGSLTQHLPEATGNTAHQPEPAVFGDTKVRLEPGSTVARILGGETACHCYHHQAVDRLGEGLRAVGWAADGTVEAVERPDGPFVLGVQWHPEQNLDDLRLFAALVTAARESKESA</sequence>
<evidence type="ECO:0000313" key="1">
    <source>
        <dbReference type="EMBL" id="RZQ59252.1"/>
    </source>
</evidence>
<dbReference type="GO" id="GO:0005829">
    <property type="term" value="C:cytosol"/>
    <property type="evidence" value="ECO:0007669"/>
    <property type="project" value="TreeGrafter"/>
</dbReference>
<dbReference type="Gene3D" id="3.40.50.880">
    <property type="match status" value="1"/>
</dbReference>
<dbReference type="Proteomes" id="UP000292003">
    <property type="component" value="Unassembled WGS sequence"/>
</dbReference>
<evidence type="ECO:0000313" key="2">
    <source>
        <dbReference type="Proteomes" id="UP000292003"/>
    </source>
</evidence>
<name>A0A4Q7IYC3_9PSEU</name>
<comment type="caution">
    <text evidence="1">The sequence shown here is derived from an EMBL/GenBank/DDBJ whole genome shotgun (WGS) entry which is preliminary data.</text>
</comment>
<proteinExistence type="predicted"/>
<organism evidence="1 2">
    <name type="scientific">Amycolatopsis suaedae</name>
    <dbReference type="NCBI Taxonomy" id="2510978"/>
    <lineage>
        <taxon>Bacteria</taxon>
        <taxon>Bacillati</taxon>
        <taxon>Actinomycetota</taxon>
        <taxon>Actinomycetes</taxon>
        <taxon>Pseudonocardiales</taxon>
        <taxon>Pseudonocardiaceae</taxon>
        <taxon>Amycolatopsis</taxon>
    </lineage>
</organism>
<dbReference type="InterPro" id="IPR044668">
    <property type="entry name" value="PuuD-like"/>
</dbReference>
<dbReference type="EMBL" id="SFCC01000029">
    <property type="protein sequence ID" value="RZQ59252.1"/>
    <property type="molecule type" value="Genomic_DNA"/>
</dbReference>
<dbReference type="InterPro" id="IPR011697">
    <property type="entry name" value="Peptidase_C26"/>
</dbReference>
<reference evidence="1 2" key="1">
    <citation type="submission" date="2019-02" db="EMBL/GenBank/DDBJ databases">
        <title>Draft genome sequence of Amycolatopsis sp. 8-3EHSu isolated from roots of Suaeda maritima.</title>
        <authorList>
            <person name="Duangmal K."/>
            <person name="Chantavorakit T."/>
        </authorList>
    </citation>
    <scope>NUCLEOTIDE SEQUENCE [LARGE SCALE GENOMIC DNA]</scope>
    <source>
        <strain evidence="1 2">8-3EHSu</strain>
    </source>
</reference>
<dbReference type="RefSeq" id="WP_130479950.1">
    <property type="nucleotide sequence ID" value="NZ_SFCC01000029.1"/>
</dbReference>
<gene>
    <name evidence="1" type="ORF">EWH70_35275</name>
</gene>
<dbReference type="PROSITE" id="PS51273">
    <property type="entry name" value="GATASE_TYPE_1"/>
    <property type="match status" value="1"/>
</dbReference>
<dbReference type="SUPFAM" id="SSF52317">
    <property type="entry name" value="Class I glutamine amidotransferase-like"/>
    <property type="match status" value="1"/>
</dbReference>
<dbReference type="PANTHER" id="PTHR43235:SF1">
    <property type="entry name" value="GLUTAMINE AMIDOTRANSFERASE PB2B2.05-RELATED"/>
    <property type="match status" value="1"/>
</dbReference>
<dbReference type="GO" id="GO:0033969">
    <property type="term" value="F:gamma-glutamyl-gamma-aminobutyrate hydrolase activity"/>
    <property type="evidence" value="ECO:0007669"/>
    <property type="project" value="TreeGrafter"/>
</dbReference>
<dbReference type="GO" id="GO:0006598">
    <property type="term" value="P:polyamine catabolic process"/>
    <property type="evidence" value="ECO:0007669"/>
    <property type="project" value="TreeGrafter"/>
</dbReference>
<dbReference type="FunFam" id="3.40.50.880:FF:000030">
    <property type="entry name" value="Gamma-glutamyl-gamma-aminobutyrate hydrolase PuuD"/>
    <property type="match status" value="1"/>
</dbReference>